<organism evidence="1 2">
    <name type="scientific">Portunus trituberculatus</name>
    <name type="common">Swimming crab</name>
    <name type="synonym">Neptunus trituberculatus</name>
    <dbReference type="NCBI Taxonomy" id="210409"/>
    <lineage>
        <taxon>Eukaryota</taxon>
        <taxon>Metazoa</taxon>
        <taxon>Ecdysozoa</taxon>
        <taxon>Arthropoda</taxon>
        <taxon>Crustacea</taxon>
        <taxon>Multicrustacea</taxon>
        <taxon>Malacostraca</taxon>
        <taxon>Eumalacostraca</taxon>
        <taxon>Eucarida</taxon>
        <taxon>Decapoda</taxon>
        <taxon>Pleocyemata</taxon>
        <taxon>Brachyura</taxon>
        <taxon>Eubrachyura</taxon>
        <taxon>Portunoidea</taxon>
        <taxon>Portunidae</taxon>
        <taxon>Portuninae</taxon>
        <taxon>Portunus</taxon>
    </lineage>
</organism>
<comment type="caution">
    <text evidence="1">The sequence shown here is derived from an EMBL/GenBank/DDBJ whole genome shotgun (WGS) entry which is preliminary data.</text>
</comment>
<accession>A0A5B7EY01</accession>
<evidence type="ECO:0000313" key="1">
    <source>
        <dbReference type="EMBL" id="MPC39930.1"/>
    </source>
</evidence>
<reference evidence="1 2" key="1">
    <citation type="submission" date="2019-05" db="EMBL/GenBank/DDBJ databases">
        <title>Another draft genome of Portunus trituberculatus and its Hox gene families provides insights of decapod evolution.</title>
        <authorList>
            <person name="Jeong J.-H."/>
            <person name="Song I."/>
            <person name="Kim S."/>
            <person name="Choi T."/>
            <person name="Kim D."/>
            <person name="Ryu S."/>
            <person name="Kim W."/>
        </authorList>
    </citation>
    <scope>NUCLEOTIDE SEQUENCE [LARGE SCALE GENOMIC DNA]</scope>
    <source>
        <tissue evidence="1">Muscle</tissue>
    </source>
</reference>
<keyword evidence="2" id="KW-1185">Reference proteome</keyword>
<gene>
    <name evidence="1" type="ORF">E2C01_033483</name>
</gene>
<proteinExistence type="predicted"/>
<sequence length="79" mass="8996">MAPHTEAPRTPGAAIRKPARRWWWWWWRWRRVGTLRAASRPLALSSRVLPAVCCVLDQFTGSTPELLGAPTGPRHAEQL</sequence>
<protein>
    <submittedName>
        <fullName evidence="1">Uncharacterized protein</fullName>
    </submittedName>
</protein>
<dbReference type="AlphaFoldDB" id="A0A5B7EY01"/>
<dbReference type="Proteomes" id="UP000324222">
    <property type="component" value="Unassembled WGS sequence"/>
</dbReference>
<dbReference type="EMBL" id="VSRR010004523">
    <property type="protein sequence ID" value="MPC39930.1"/>
    <property type="molecule type" value="Genomic_DNA"/>
</dbReference>
<name>A0A5B7EY01_PORTR</name>
<evidence type="ECO:0000313" key="2">
    <source>
        <dbReference type="Proteomes" id="UP000324222"/>
    </source>
</evidence>